<feature type="non-terminal residue" evidence="6">
    <location>
        <position position="1364"/>
    </location>
</feature>
<dbReference type="InterPro" id="IPR015919">
    <property type="entry name" value="Cadherin-like_sf"/>
</dbReference>
<dbReference type="EMBL" id="JRWP01000038">
    <property type="protein sequence ID" value="KGY07821.1"/>
    <property type="molecule type" value="Genomic_DNA"/>
</dbReference>
<reference evidence="6 7" key="1">
    <citation type="submission" date="2014-10" db="EMBL/GenBank/DDBJ databases">
        <title>Genome sequencing of Vibrio sinaloensis T08.</title>
        <authorList>
            <person name="Chan K.-G."/>
            <person name="Mohamad N.I."/>
        </authorList>
    </citation>
    <scope>NUCLEOTIDE SEQUENCE [LARGE SCALE GENOMIC DNA]</scope>
    <source>
        <strain evidence="6 7">T08</strain>
    </source>
</reference>
<dbReference type="InterPro" id="IPR039808">
    <property type="entry name" value="Cadherin"/>
</dbReference>
<name>A0A0A5HWC7_PHOS4</name>
<dbReference type="InterPro" id="IPR002126">
    <property type="entry name" value="Cadherin-like_dom"/>
</dbReference>
<feature type="domain" description="Cadherin" evidence="5">
    <location>
        <begin position="751"/>
        <end position="865"/>
    </location>
</feature>
<dbReference type="CDD" id="cd11304">
    <property type="entry name" value="Cadherin_repeat"/>
    <property type="match status" value="9"/>
</dbReference>
<keyword evidence="3" id="KW-0106">Calcium</keyword>
<dbReference type="GO" id="GO:0005509">
    <property type="term" value="F:calcium ion binding"/>
    <property type="evidence" value="ECO:0007669"/>
    <property type="project" value="InterPro"/>
</dbReference>
<keyword evidence="4" id="KW-0472">Membrane</keyword>
<feature type="domain" description="Cadherin" evidence="5">
    <location>
        <begin position="630"/>
        <end position="744"/>
    </location>
</feature>
<dbReference type="NCBIfam" id="TIGR01965">
    <property type="entry name" value="VCBS_repeat"/>
    <property type="match status" value="1"/>
</dbReference>
<comment type="subcellular location">
    <subcellularLocation>
        <location evidence="1">Membrane</location>
    </subcellularLocation>
</comment>
<dbReference type="SMART" id="SM00112">
    <property type="entry name" value="CA"/>
    <property type="match status" value="9"/>
</dbReference>
<dbReference type="GO" id="GO:0008013">
    <property type="term" value="F:beta-catenin binding"/>
    <property type="evidence" value="ECO:0007669"/>
    <property type="project" value="TreeGrafter"/>
</dbReference>
<dbReference type="PROSITE" id="PS50268">
    <property type="entry name" value="CADHERIN_2"/>
    <property type="match status" value="9"/>
</dbReference>
<dbReference type="InterPro" id="IPR010221">
    <property type="entry name" value="VCBS_dom"/>
</dbReference>
<gene>
    <name evidence="6" type="ORF">NM06_15690</name>
</gene>
<feature type="domain" description="Cadherin" evidence="5">
    <location>
        <begin position="270"/>
        <end position="384"/>
    </location>
</feature>
<protein>
    <submittedName>
        <fullName evidence="6">Outer membrane adhesin like protein</fullName>
    </submittedName>
</protein>
<organism evidence="6 7">
    <name type="scientific">Photobacterium sp. (strain ATCC 43367)</name>
    <dbReference type="NCBI Taxonomy" id="379097"/>
    <lineage>
        <taxon>Bacteria</taxon>
        <taxon>Pseudomonadati</taxon>
        <taxon>Pseudomonadota</taxon>
        <taxon>Gammaproteobacteria</taxon>
        <taxon>Vibrionales</taxon>
        <taxon>Vibrionaceae</taxon>
        <taxon>Vibrio</taxon>
        <taxon>Vibrio oreintalis group</taxon>
    </lineage>
</organism>
<feature type="domain" description="Cadherin" evidence="5">
    <location>
        <begin position="388"/>
        <end position="502"/>
    </location>
</feature>
<accession>A0A0A5HWC7</accession>
<dbReference type="RefSeq" id="WP_038191987.1">
    <property type="nucleotide sequence ID" value="NZ_JRWP01000038.1"/>
</dbReference>
<feature type="domain" description="Cadherin" evidence="5">
    <location>
        <begin position="872"/>
        <end position="986"/>
    </location>
</feature>
<dbReference type="PANTHER" id="PTHR24027:SF438">
    <property type="entry name" value="CADHERIN 23"/>
    <property type="match status" value="1"/>
</dbReference>
<dbReference type="Gene3D" id="2.60.40.60">
    <property type="entry name" value="Cadherins"/>
    <property type="match status" value="9"/>
</dbReference>
<evidence type="ECO:0000313" key="6">
    <source>
        <dbReference type="EMBL" id="KGY07821.1"/>
    </source>
</evidence>
<dbReference type="GO" id="GO:0007156">
    <property type="term" value="P:homophilic cell adhesion via plasma membrane adhesion molecules"/>
    <property type="evidence" value="ECO:0007669"/>
    <property type="project" value="InterPro"/>
</dbReference>
<evidence type="ECO:0000256" key="4">
    <source>
        <dbReference type="ARBA" id="ARBA00023136"/>
    </source>
</evidence>
<evidence type="ECO:0000313" key="7">
    <source>
        <dbReference type="Proteomes" id="UP000030451"/>
    </source>
</evidence>
<dbReference type="PRINTS" id="PR00205">
    <property type="entry name" value="CADHERIN"/>
</dbReference>
<dbReference type="GO" id="GO:0016342">
    <property type="term" value="C:catenin complex"/>
    <property type="evidence" value="ECO:0007669"/>
    <property type="project" value="TreeGrafter"/>
</dbReference>
<feature type="domain" description="Cadherin" evidence="5">
    <location>
        <begin position="1114"/>
        <end position="1228"/>
    </location>
</feature>
<dbReference type="Gene3D" id="2.60.40.10">
    <property type="entry name" value="Immunoglobulins"/>
    <property type="match status" value="1"/>
</dbReference>
<dbReference type="STRING" id="379097.SE23_10905"/>
<sequence>MNTNSSSLLATANSVVVIDANGQVRELLPGESPQPGEVVVSAEQGDSAPPQIDAQLVDDNGLLSELNLDNEIAAIFDQIEQGVDPTLNEEFATAAGGQNGSSLTGSGDIERTGTETIASTSFDTTGLESQGLSETQSLSLLDVVQDSLTPQAIILGDDSVRADETDEPLILTGSLVATESEDTSFIPQTDVQGEYGLFSIDAEGNWTFTADHAFDELNVGDSISEVFEVQSGDGTIASVSVAIDGTNDLPEFVATGQDAPADEVNLAPFNVTSYSFDYSEGASAGETIGQVAATDPDNSVLIFSISTNLQDGEGNDLYQINPATGEISLTEAGTAAFVNDFEQLSNSHNIVVTVTEGDGVGEPQSVDVDVFLNEQNLDDNPPTFEDVDDGGYSFNYNENLTDTDVIGVVSASDPDGENVTYSITTNVTNDVDEPLFEIDANSGEVSLTAAGVAEFTNDFELASNVHNIVVTATEDEGLGEVKSTNINVELSELNLDEDSPIFVDDDDNPVEDYAFEYNENSLDSDVIGTVAAVDGDGENVTYSITTNVTNDADEPLFEIDANSGEISLTAAGVAAFTNDFELASNVHNIVVTATEDEGLGEVKSTNINVELSELNLDEDSPIFVDDDDNPVEDYAFEYNENSLDSDVIGTVAAVDGDGENVTYSITTNVTNDADEPLFEIDANSGEVSLTAAGVAAFTNDFELASNVHSIVVTAIEDEGLGEVKSTNINVELSELNLDEDSPVFVDDDDNPVEDYTFEYNENSLDSDVIGTVAAVDGDGENITYSITTNVTNDADEPLFEIDANSGEISLTAAGVAAFTNDFELASNVHNIVVTATEDEGLGEVKSTNINVELSELNLDEDSPIFVDDDDNPVEDYAFEYNENSLDSDVIGTVAAVDGDGENVTYSITTNVSNDVDEPLFEIDANSGEISLTAAGVAAFTNDFELASNVHNIVVTATEDEGLGEVKSTNINVELSELNLDEDSPIFVDEDDNPVEDYAFEYNENSLDSDVIGTVAAVDGDGENVTYSITTNVTNDADEPLFEIDANSGEVSLTAAGVAAFTNDFELASNVHNIVVTATEDEGLGEVKSTNINVELSELNLDEDSPIFVDDDDNPVEDYAFEYNENSLDSDVIGTVAAVDGDGENVTYSITTNVTNDADEPLFEIDANSGEISLTAAGVAAFTNDFELASNVHNIVVTATEDEGLGEVKSTNINVELSELNLDEDSPIFVDDDDNPVEDYAFEYNENSLDSDVIGTVVAVDGDGENVTYSITINVTNDADEPLFEIDANSGEISLTAAGVAAFTNDFELASNVHNIVVTATEDEGLGEVKSTNINVELSELNLDEDSPIFVDDDDNPVEDYAFEY</sequence>
<feature type="domain" description="Cadherin" evidence="5">
    <location>
        <begin position="993"/>
        <end position="1107"/>
    </location>
</feature>
<dbReference type="OrthoDB" id="5918572at2"/>
<dbReference type="GO" id="GO:0016477">
    <property type="term" value="P:cell migration"/>
    <property type="evidence" value="ECO:0007669"/>
    <property type="project" value="TreeGrafter"/>
</dbReference>
<proteinExistence type="predicted"/>
<evidence type="ECO:0000256" key="1">
    <source>
        <dbReference type="ARBA" id="ARBA00004370"/>
    </source>
</evidence>
<keyword evidence="2" id="KW-0677">Repeat</keyword>
<dbReference type="InterPro" id="IPR013783">
    <property type="entry name" value="Ig-like_fold"/>
</dbReference>
<feature type="domain" description="Cadherin" evidence="5">
    <location>
        <begin position="1235"/>
        <end position="1349"/>
    </location>
</feature>
<dbReference type="GO" id="GO:0045296">
    <property type="term" value="F:cadherin binding"/>
    <property type="evidence" value="ECO:0007669"/>
    <property type="project" value="TreeGrafter"/>
</dbReference>
<evidence type="ECO:0000256" key="3">
    <source>
        <dbReference type="ARBA" id="ARBA00022837"/>
    </source>
</evidence>
<feature type="domain" description="Cadherin" evidence="5">
    <location>
        <begin position="509"/>
        <end position="623"/>
    </location>
</feature>
<dbReference type="SUPFAM" id="SSF49313">
    <property type="entry name" value="Cadherin-like"/>
    <property type="match status" value="9"/>
</dbReference>
<evidence type="ECO:0000256" key="2">
    <source>
        <dbReference type="ARBA" id="ARBA00022737"/>
    </source>
</evidence>
<comment type="caution">
    <text evidence="6">The sequence shown here is derived from an EMBL/GenBank/DDBJ whole genome shotgun (WGS) entry which is preliminary data.</text>
</comment>
<dbReference type="PANTHER" id="PTHR24027">
    <property type="entry name" value="CADHERIN-23"/>
    <property type="match status" value="1"/>
</dbReference>
<dbReference type="Proteomes" id="UP000030451">
    <property type="component" value="Unassembled WGS sequence"/>
</dbReference>
<evidence type="ECO:0000259" key="5">
    <source>
        <dbReference type="PROSITE" id="PS50268"/>
    </source>
</evidence>